<sequence length="38" mass="4296">MQHAPTAHVKELSDTATRNISANIQMTETHARIFFTLL</sequence>
<dbReference type="EMBL" id="GBXM01056969">
    <property type="protein sequence ID" value="JAH51608.1"/>
    <property type="molecule type" value="Transcribed_RNA"/>
</dbReference>
<protein>
    <submittedName>
        <fullName evidence="1">Uncharacterized protein</fullName>
    </submittedName>
</protein>
<accession>A0A0E9TFV0</accession>
<proteinExistence type="predicted"/>
<dbReference type="AlphaFoldDB" id="A0A0E9TFV0"/>
<reference evidence="1" key="1">
    <citation type="submission" date="2014-11" db="EMBL/GenBank/DDBJ databases">
        <authorList>
            <person name="Amaro Gonzalez C."/>
        </authorList>
    </citation>
    <scope>NUCLEOTIDE SEQUENCE</scope>
</reference>
<reference evidence="1" key="2">
    <citation type="journal article" date="2015" name="Fish Shellfish Immunol.">
        <title>Early steps in the European eel (Anguilla anguilla)-Vibrio vulnificus interaction in the gills: Role of the RtxA13 toxin.</title>
        <authorList>
            <person name="Callol A."/>
            <person name="Pajuelo D."/>
            <person name="Ebbesson L."/>
            <person name="Teles M."/>
            <person name="MacKenzie S."/>
            <person name="Amaro C."/>
        </authorList>
    </citation>
    <scope>NUCLEOTIDE SEQUENCE</scope>
</reference>
<evidence type="ECO:0000313" key="1">
    <source>
        <dbReference type="EMBL" id="JAH51608.1"/>
    </source>
</evidence>
<organism evidence="1">
    <name type="scientific">Anguilla anguilla</name>
    <name type="common">European freshwater eel</name>
    <name type="synonym">Muraena anguilla</name>
    <dbReference type="NCBI Taxonomy" id="7936"/>
    <lineage>
        <taxon>Eukaryota</taxon>
        <taxon>Metazoa</taxon>
        <taxon>Chordata</taxon>
        <taxon>Craniata</taxon>
        <taxon>Vertebrata</taxon>
        <taxon>Euteleostomi</taxon>
        <taxon>Actinopterygii</taxon>
        <taxon>Neopterygii</taxon>
        <taxon>Teleostei</taxon>
        <taxon>Anguilliformes</taxon>
        <taxon>Anguillidae</taxon>
        <taxon>Anguilla</taxon>
    </lineage>
</organism>
<name>A0A0E9TFV0_ANGAN</name>